<sequence length="101" mass="10505">MKTISSETSKNNNFLKLILLCLVSLWCYFWSLCSAPALWSTAHPRSGARGAETAGAADGAETVGAADEAETVGAADGAETAGAVDEVATDGAEVIIFDRFY</sequence>
<keyword evidence="2" id="KW-1133">Transmembrane helix</keyword>
<keyword evidence="2" id="KW-0472">Membrane</keyword>
<gene>
    <name evidence="3" type="ORF">niasHT_028619</name>
</gene>
<evidence type="ECO:0000313" key="3">
    <source>
        <dbReference type="EMBL" id="KAL3089113.1"/>
    </source>
</evidence>
<evidence type="ECO:0000256" key="1">
    <source>
        <dbReference type="SAM" id="MobiDB-lite"/>
    </source>
</evidence>
<comment type="caution">
    <text evidence="3">The sequence shown here is derived from an EMBL/GenBank/DDBJ whole genome shotgun (WGS) entry which is preliminary data.</text>
</comment>
<feature type="compositionally biased region" description="Low complexity" evidence="1">
    <location>
        <begin position="50"/>
        <end position="66"/>
    </location>
</feature>
<dbReference type="Proteomes" id="UP001620626">
    <property type="component" value="Unassembled WGS sequence"/>
</dbReference>
<feature type="region of interest" description="Disordered" evidence="1">
    <location>
        <begin position="42"/>
        <end position="71"/>
    </location>
</feature>
<protein>
    <submittedName>
        <fullName evidence="3">Uncharacterized protein</fullName>
    </submittedName>
</protein>
<evidence type="ECO:0000256" key="2">
    <source>
        <dbReference type="SAM" id="Phobius"/>
    </source>
</evidence>
<dbReference type="EMBL" id="JBICBT010000988">
    <property type="protein sequence ID" value="KAL3089113.1"/>
    <property type="molecule type" value="Genomic_DNA"/>
</dbReference>
<proteinExistence type="predicted"/>
<dbReference type="AlphaFoldDB" id="A0ABD2JER1"/>
<reference evidence="3 4" key="1">
    <citation type="submission" date="2024-10" db="EMBL/GenBank/DDBJ databases">
        <authorList>
            <person name="Kim D."/>
        </authorList>
    </citation>
    <scope>NUCLEOTIDE SEQUENCE [LARGE SCALE GENOMIC DNA]</scope>
    <source>
        <strain evidence="3">BH-2024</strain>
    </source>
</reference>
<organism evidence="3 4">
    <name type="scientific">Heterodera trifolii</name>
    <dbReference type="NCBI Taxonomy" id="157864"/>
    <lineage>
        <taxon>Eukaryota</taxon>
        <taxon>Metazoa</taxon>
        <taxon>Ecdysozoa</taxon>
        <taxon>Nematoda</taxon>
        <taxon>Chromadorea</taxon>
        <taxon>Rhabditida</taxon>
        <taxon>Tylenchina</taxon>
        <taxon>Tylenchomorpha</taxon>
        <taxon>Tylenchoidea</taxon>
        <taxon>Heteroderidae</taxon>
        <taxon>Heteroderinae</taxon>
        <taxon>Heterodera</taxon>
    </lineage>
</organism>
<accession>A0ABD2JER1</accession>
<evidence type="ECO:0000313" key="4">
    <source>
        <dbReference type="Proteomes" id="UP001620626"/>
    </source>
</evidence>
<keyword evidence="2" id="KW-0812">Transmembrane</keyword>
<name>A0ABD2JER1_9BILA</name>
<feature type="transmembrane region" description="Helical" evidence="2">
    <location>
        <begin position="17"/>
        <end position="39"/>
    </location>
</feature>
<keyword evidence="4" id="KW-1185">Reference proteome</keyword>